<feature type="domain" description="DM2" evidence="2">
    <location>
        <begin position="112"/>
        <end position="195"/>
    </location>
</feature>
<dbReference type="AlphaFoldDB" id="A0A6C0JC21"/>
<organism evidence="3">
    <name type="scientific">viral metagenome</name>
    <dbReference type="NCBI Taxonomy" id="1070528"/>
    <lineage>
        <taxon>unclassified sequences</taxon>
        <taxon>metagenomes</taxon>
        <taxon>organismal metagenomes</taxon>
    </lineage>
</organism>
<protein>
    <recommendedName>
        <fullName evidence="2">DM2 domain-containing protein</fullName>
    </recommendedName>
</protein>
<dbReference type="SMART" id="SM00151">
    <property type="entry name" value="SWIB"/>
    <property type="match status" value="1"/>
</dbReference>
<reference evidence="3" key="1">
    <citation type="journal article" date="2020" name="Nature">
        <title>Giant virus diversity and host interactions through global metagenomics.</title>
        <authorList>
            <person name="Schulz F."/>
            <person name="Roux S."/>
            <person name="Paez-Espino D."/>
            <person name="Jungbluth S."/>
            <person name="Walsh D.A."/>
            <person name="Denef V.J."/>
            <person name="McMahon K.D."/>
            <person name="Konstantinidis K.T."/>
            <person name="Eloe-Fadrosh E.A."/>
            <person name="Kyrpides N.C."/>
            <person name="Woyke T."/>
        </authorList>
    </citation>
    <scope>NUCLEOTIDE SEQUENCE</scope>
    <source>
        <strain evidence="3">GVMAG-M-3300025880-75</strain>
    </source>
</reference>
<feature type="compositionally biased region" description="Basic residues" evidence="1">
    <location>
        <begin position="95"/>
        <end position="106"/>
    </location>
</feature>
<feature type="region of interest" description="Disordered" evidence="1">
    <location>
        <begin position="1"/>
        <end position="46"/>
    </location>
</feature>
<dbReference type="PROSITE" id="PS51925">
    <property type="entry name" value="SWIB_MDM2"/>
    <property type="match status" value="1"/>
</dbReference>
<dbReference type="CDD" id="cd10567">
    <property type="entry name" value="SWIB-MDM2_like"/>
    <property type="match status" value="1"/>
</dbReference>
<dbReference type="SUPFAM" id="SSF47592">
    <property type="entry name" value="SWIB/MDM2 domain"/>
    <property type="match status" value="1"/>
</dbReference>
<dbReference type="Pfam" id="PF02201">
    <property type="entry name" value="SWIB"/>
    <property type="match status" value="1"/>
</dbReference>
<dbReference type="Gene3D" id="1.10.245.10">
    <property type="entry name" value="SWIB/MDM2 domain"/>
    <property type="match status" value="1"/>
</dbReference>
<name>A0A6C0JC21_9ZZZZ</name>
<feature type="compositionally biased region" description="Low complexity" evidence="1">
    <location>
        <begin position="15"/>
        <end position="46"/>
    </location>
</feature>
<proteinExistence type="predicted"/>
<evidence type="ECO:0000313" key="3">
    <source>
        <dbReference type="EMBL" id="QHU02381.1"/>
    </source>
</evidence>
<feature type="region of interest" description="Disordered" evidence="1">
    <location>
        <begin position="81"/>
        <end position="113"/>
    </location>
</feature>
<dbReference type="PANTHER" id="PTHR13844">
    <property type="entry name" value="SWI/SNF-RELATED MATRIX-ASSOCIATED ACTIN-DEPENDENT REGULATOR OF CHROMATIN SUBFAMILY D"/>
    <property type="match status" value="1"/>
</dbReference>
<evidence type="ECO:0000259" key="2">
    <source>
        <dbReference type="PROSITE" id="PS51925"/>
    </source>
</evidence>
<dbReference type="EMBL" id="MN740356">
    <property type="protein sequence ID" value="QHU02381.1"/>
    <property type="molecule type" value="Genomic_DNA"/>
</dbReference>
<dbReference type="InterPro" id="IPR003121">
    <property type="entry name" value="SWIB_MDM2_domain"/>
</dbReference>
<dbReference type="InterPro" id="IPR019835">
    <property type="entry name" value="SWIB_domain"/>
</dbReference>
<evidence type="ECO:0000256" key="1">
    <source>
        <dbReference type="SAM" id="MobiDB-lite"/>
    </source>
</evidence>
<dbReference type="InterPro" id="IPR036885">
    <property type="entry name" value="SWIB_MDM2_dom_sf"/>
</dbReference>
<accession>A0A6C0JC21</accession>
<feature type="compositionally biased region" description="Basic residues" evidence="1">
    <location>
        <begin position="1"/>
        <end position="14"/>
    </location>
</feature>
<sequence length="204" mass="22404">MSKVSKKTSKKTASKKATPTTKATVAATTAPVAATSAPVAATTKTASTDKDVVPTLGDQFNELLSQLSLLRSQLTTVTSHVRSLSKRSERELKNAHKLGRKKRKSGNRAPSGFVKPTKISVELATFLGKEKGTEMARTEVTREINTYIRAHKLQDPKNGRRILADVKLRKLLKLTKADELTYFNLQRYMSPHFAKAGKKLPESA</sequence>